<reference evidence="2" key="1">
    <citation type="submission" date="2022-03" db="EMBL/GenBank/DDBJ databases">
        <authorList>
            <person name="Martin C."/>
        </authorList>
    </citation>
    <scope>NUCLEOTIDE SEQUENCE</scope>
</reference>
<protein>
    <recommendedName>
        <fullName evidence="1">Peptidase M13 N-terminal domain-containing protein</fullName>
    </recommendedName>
</protein>
<dbReference type="SUPFAM" id="SSF55486">
    <property type="entry name" value="Metalloproteases ('zincins'), catalytic domain"/>
    <property type="match status" value="1"/>
</dbReference>
<evidence type="ECO:0000313" key="2">
    <source>
        <dbReference type="EMBL" id="CAH1773210.1"/>
    </source>
</evidence>
<name>A0A8J1Y0H6_OWEFU</name>
<dbReference type="Pfam" id="PF05649">
    <property type="entry name" value="Peptidase_M13_N"/>
    <property type="match status" value="1"/>
</dbReference>
<dbReference type="AlphaFoldDB" id="A0A8J1Y0H6"/>
<dbReference type="PANTHER" id="PTHR11733:SF240">
    <property type="entry name" value="GH14155P-RELATED"/>
    <property type="match status" value="1"/>
</dbReference>
<dbReference type="Proteomes" id="UP000749559">
    <property type="component" value="Unassembled WGS sequence"/>
</dbReference>
<dbReference type="InterPro" id="IPR000718">
    <property type="entry name" value="Peptidase_M13"/>
</dbReference>
<dbReference type="GO" id="GO:0016485">
    <property type="term" value="P:protein processing"/>
    <property type="evidence" value="ECO:0007669"/>
    <property type="project" value="TreeGrafter"/>
</dbReference>
<dbReference type="PROSITE" id="PS51885">
    <property type="entry name" value="NEPRILYSIN"/>
    <property type="match status" value="1"/>
</dbReference>
<evidence type="ECO:0000259" key="1">
    <source>
        <dbReference type="Pfam" id="PF05649"/>
    </source>
</evidence>
<dbReference type="OrthoDB" id="6475849at2759"/>
<dbReference type="EMBL" id="CAIIXF020000001">
    <property type="protein sequence ID" value="CAH1773210.1"/>
    <property type="molecule type" value="Genomic_DNA"/>
</dbReference>
<proteinExistence type="predicted"/>
<dbReference type="GO" id="GO:0005886">
    <property type="term" value="C:plasma membrane"/>
    <property type="evidence" value="ECO:0007669"/>
    <property type="project" value="TreeGrafter"/>
</dbReference>
<dbReference type="InterPro" id="IPR042089">
    <property type="entry name" value="Peptidase_M13_dom_2"/>
</dbReference>
<dbReference type="PANTHER" id="PTHR11733">
    <property type="entry name" value="ZINC METALLOPROTEASE FAMILY M13 NEPRILYSIN-RELATED"/>
    <property type="match status" value="1"/>
</dbReference>
<accession>A0A8J1Y0H6</accession>
<keyword evidence="3" id="KW-1185">Reference proteome</keyword>
<organism evidence="2 3">
    <name type="scientific">Owenia fusiformis</name>
    <name type="common">Polychaete worm</name>
    <dbReference type="NCBI Taxonomy" id="6347"/>
    <lineage>
        <taxon>Eukaryota</taxon>
        <taxon>Metazoa</taxon>
        <taxon>Spiralia</taxon>
        <taxon>Lophotrochozoa</taxon>
        <taxon>Annelida</taxon>
        <taxon>Polychaeta</taxon>
        <taxon>Sedentaria</taxon>
        <taxon>Canalipalpata</taxon>
        <taxon>Sabellida</taxon>
        <taxon>Oweniida</taxon>
        <taxon>Oweniidae</taxon>
        <taxon>Owenia</taxon>
    </lineage>
</organism>
<sequence>MGHQSSKRLVESQCNRQKCTIEEDPDHIELEVIEELIDKNEALGPSVSFKEPMDDHLKPLRNSPIHYADSVPSTSQDECCSMVTFDAKCPDTKASVMEPKSKAPEKCPSPSTNQKLDTAVEKELHDKFKNIPMLGCDKYPDINLRGREVILAICSFSFFCLSISLIVVLTDPNRPALSDPVETTCMPTTVYVNSSTCSLANLCSSRNCALASLGILRGMDLTVSPCESPMRYICGNMNTDPSNQFIEITTHGEQEFLIQKQFQNLHDILSNTHTVNADEGTVGDKIVVTSFESKIRHFYNSCLDVLSRKDELKFLQNIVQEMGGWITSDTVLSQEEFESRFDSALRTSLTTYAVDVLFHLSKIEQRGRSKTLLISPPEYVDTFDNLANLLSLDPEDIDEKAKQMKSNMRGIPSGNDDIEYIFVSTIRALFPNVNWTSLFNDFGFLLEDDNYVAVQNIELFTRLSQLYNDSRRDLYNFMIWTVIQEYVWDTINYYTMIDFLQSDTHVDLNVKCLVTVNQYLHLGANALYQLHFQNYEGQQKMLNTLVEALKYAALNQIEGRSWMDEQTKTCLKERLNGLKVNFGIADISDMNEYHQKLGLNSSLSYIEQLLLVRRFALFSSVRKTSSSVRERDHRHGSPNTALLSFAPSYDPSSNSIDIPPSAIVWAGDLTRVPISALYSNLGYLIAIALAETITDDSNHQIAITKSSKCWSENTLASYMRKQECFKKHVLLDASDDEFKMLLTDLQALQIVLKAMNDANSENRKLIGLHDLINEDVVTIGSLQARCKLHRVQSMHDTQWIAPYLAGLLPQDSKFSCPSAPPFKCDL</sequence>
<dbReference type="GO" id="GO:0004222">
    <property type="term" value="F:metalloendopeptidase activity"/>
    <property type="evidence" value="ECO:0007669"/>
    <property type="project" value="InterPro"/>
</dbReference>
<feature type="domain" description="Peptidase M13 N-terminal" evidence="1">
    <location>
        <begin position="423"/>
        <end position="583"/>
    </location>
</feature>
<dbReference type="InterPro" id="IPR008753">
    <property type="entry name" value="Peptidase_M13_N"/>
</dbReference>
<evidence type="ECO:0000313" key="3">
    <source>
        <dbReference type="Proteomes" id="UP000749559"/>
    </source>
</evidence>
<gene>
    <name evidence="2" type="ORF">OFUS_LOCUS838</name>
</gene>
<dbReference type="InterPro" id="IPR024079">
    <property type="entry name" value="MetalloPept_cat_dom_sf"/>
</dbReference>
<comment type="caution">
    <text evidence="2">The sequence shown here is derived from an EMBL/GenBank/DDBJ whole genome shotgun (WGS) entry which is preliminary data.</text>
</comment>
<dbReference type="Gene3D" id="1.10.1380.10">
    <property type="entry name" value="Neutral endopeptidase , domain2"/>
    <property type="match status" value="1"/>
</dbReference>
<dbReference type="Gene3D" id="3.40.390.10">
    <property type="entry name" value="Collagenase (Catalytic Domain)"/>
    <property type="match status" value="1"/>
</dbReference>